<dbReference type="OrthoDB" id="9101320at2"/>
<organism evidence="3 4">
    <name type="scientific">Terriglobus roseus</name>
    <dbReference type="NCBI Taxonomy" id="392734"/>
    <lineage>
        <taxon>Bacteria</taxon>
        <taxon>Pseudomonadati</taxon>
        <taxon>Acidobacteriota</taxon>
        <taxon>Terriglobia</taxon>
        <taxon>Terriglobales</taxon>
        <taxon>Acidobacteriaceae</taxon>
        <taxon>Terriglobus</taxon>
    </lineage>
</organism>
<evidence type="ECO:0000313" key="4">
    <source>
        <dbReference type="Proteomes" id="UP000182427"/>
    </source>
</evidence>
<dbReference type="EMBL" id="LT629690">
    <property type="protein sequence ID" value="SDF13802.1"/>
    <property type="molecule type" value="Genomic_DNA"/>
</dbReference>
<dbReference type="AlphaFoldDB" id="A0A1G7IM45"/>
<dbReference type="Gene3D" id="1.20.1260.10">
    <property type="match status" value="1"/>
</dbReference>
<dbReference type="PANTHER" id="PTHR38593:SF1">
    <property type="entry name" value="BLR2558 PROTEIN"/>
    <property type="match status" value="1"/>
</dbReference>
<reference evidence="3 4" key="1">
    <citation type="submission" date="2016-10" db="EMBL/GenBank/DDBJ databases">
        <authorList>
            <person name="de Groot N.N."/>
        </authorList>
    </citation>
    <scope>NUCLEOTIDE SEQUENCE [LARGE SCALE GENOMIC DNA]</scope>
    <source>
        <strain evidence="3 4">GAS232</strain>
    </source>
</reference>
<keyword evidence="1" id="KW-0732">Signal</keyword>
<dbReference type="RefSeq" id="WP_083344584.1">
    <property type="nucleotide sequence ID" value="NZ_LT629690.1"/>
</dbReference>
<accession>A0A1G7IM45</accession>
<keyword evidence="4" id="KW-1185">Reference proteome</keyword>
<proteinExistence type="predicted"/>
<evidence type="ECO:0000259" key="2">
    <source>
        <dbReference type="Pfam" id="PF13628"/>
    </source>
</evidence>
<dbReference type="Pfam" id="PF13628">
    <property type="entry name" value="DUF4142"/>
    <property type="match status" value="1"/>
</dbReference>
<feature type="domain" description="DUF4142" evidence="2">
    <location>
        <begin position="28"/>
        <end position="161"/>
    </location>
</feature>
<evidence type="ECO:0000313" key="3">
    <source>
        <dbReference type="EMBL" id="SDF13802.1"/>
    </source>
</evidence>
<dbReference type="InterPro" id="IPR012347">
    <property type="entry name" value="Ferritin-like"/>
</dbReference>
<feature type="chain" id="PRO_5009241452" evidence="1">
    <location>
        <begin position="20"/>
        <end position="170"/>
    </location>
</feature>
<evidence type="ECO:0000256" key="1">
    <source>
        <dbReference type="SAM" id="SignalP"/>
    </source>
</evidence>
<sequence length="170" mass="18462">MNIRTIALSAALFACTVPAAFGQAFSDQDKSFLKDAAEANLAEVKAGELTVKTTKNPDVKMFAQKMITDHRALYNGMKPVAAKAGVTLPTSPSIGEDATYAKLKMLTGETYDKSYVKSMVEDHHQDLDKMKQENQATNNPDIKKLTEHASTVIAEHTKMIDGIAGKMGIQ</sequence>
<dbReference type="InterPro" id="IPR025419">
    <property type="entry name" value="DUF4142"/>
</dbReference>
<feature type="signal peptide" evidence="1">
    <location>
        <begin position="1"/>
        <end position="19"/>
    </location>
</feature>
<dbReference type="PROSITE" id="PS51257">
    <property type="entry name" value="PROKAR_LIPOPROTEIN"/>
    <property type="match status" value="1"/>
</dbReference>
<dbReference type="Proteomes" id="UP000182427">
    <property type="component" value="Chromosome I"/>
</dbReference>
<protein>
    <submittedName>
        <fullName evidence="3">Putative membrane protein</fullName>
    </submittedName>
</protein>
<name>A0A1G7IM45_9BACT</name>
<gene>
    <name evidence="3" type="ORF">SAMN05444167_1501</name>
</gene>
<dbReference type="PANTHER" id="PTHR38593">
    <property type="entry name" value="BLR2558 PROTEIN"/>
    <property type="match status" value="1"/>
</dbReference>